<dbReference type="RefSeq" id="WP_354596121.1">
    <property type="nucleotide sequence ID" value="NZ_CP136798.1"/>
</dbReference>
<dbReference type="EMBL" id="CP136798">
    <property type="protein sequence ID" value="XCN12292.1"/>
    <property type="molecule type" value="Genomic_DNA"/>
</dbReference>
<dbReference type="AlphaFoldDB" id="A0AAU8KBH9"/>
<gene>
    <name evidence="1" type="ORF">R1Y80_00965</name>
</gene>
<organism evidence="1">
    <name type="scientific">Streptomyces sp. JL1001</name>
    <dbReference type="NCBI Taxonomy" id="3078227"/>
    <lineage>
        <taxon>Bacteria</taxon>
        <taxon>Bacillati</taxon>
        <taxon>Actinomycetota</taxon>
        <taxon>Actinomycetes</taxon>
        <taxon>Kitasatosporales</taxon>
        <taxon>Streptomycetaceae</taxon>
        <taxon>Streptomyces</taxon>
    </lineage>
</organism>
<accession>A0AAU8KBH9</accession>
<evidence type="ECO:0000313" key="1">
    <source>
        <dbReference type="EMBL" id="XCN12292.1"/>
    </source>
</evidence>
<sequence>MSAEFLPWAGAVLVAGGAAVTWAARLAPSAGAKGTARFSELVPGGRFLVCGGAGCGEVLLHIPVGGGRWECTRCSTVTGGGS</sequence>
<proteinExistence type="predicted"/>
<reference evidence="1" key="1">
    <citation type="submission" date="2023-10" db="EMBL/GenBank/DDBJ databases">
        <title>Complete genome sequence of Streptomyces sp. JL1001.</title>
        <authorList>
            <person name="Jiang L."/>
        </authorList>
    </citation>
    <scope>NUCLEOTIDE SEQUENCE</scope>
    <source>
        <strain evidence="1">JL1001</strain>
    </source>
</reference>
<protein>
    <submittedName>
        <fullName evidence="1">Uncharacterized protein</fullName>
    </submittedName>
</protein>
<name>A0AAU8KBH9_9ACTN</name>